<dbReference type="EMBL" id="JAGGLR010000041">
    <property type="protein sequence ID" value="MBP2068374.1"/>
    <property type="molecule type" value="Genomic_DNA"/>
</dbReference>
<organism evidence="1">
    <name type="scientific">Streptomyces iranensis</name>
    <dbReference type="NCBI Taxonomy" id="576784"/>
    <lineage>
        <taxon>Bacteria</taxon>
        <taxon>Bacillati</taxon>
        <taxon>Actinomycetota</taxon>
        <taxon>Actinomycetes</taxon>
        <taxon>Kitasatosporales</taxon>
        <taxon>Streptomycetaceae</taxon>
        <taxon>Streptomyces</taxon>
        <taxon>Streptomyces violaceusniger group</taxon>
    </lineage>
</organism>
<dbReference type="EMBL" id="LK022848">
    <property type="protein sequence ID" value="CDR08075.1"/>
    <property type="molecule type" value="Genomic_DNA"/>
</dbReference>
<gene>
    <name evidence="2" type="ORF">J2Z30_009446</name>
    <name evidence="1" type="ORF">SIRAN4770</name>
</gene>
<protein>
    <submittedName>
        <fullName evidence="1">Uncharacterized protein</fullName>
    </submittedName>
</protein>
<reference evidence="1" key="1">
    <citation type="submission" date="2014-05" db="EMBL/GenBank/DDBJ databases">
        <authorList>
            <person name="Horn Fabian"/>
        </authorList>
    </citation>
    <scope>NUCLEOTIDE SEQUENCE</scope>
</reference>
<name>A0A060ZPL9_9ACTN</name>
<proteinExistence type="predicted"/>
<evidence type="ECO:0000313" key="1">
    <source>
        <dbReference type="EMBL" id="CDR08075.1"/>
    </source>
</evidence>
<accession>A0A060ZPL9</accession>
<sequence length="92" mass="10110">MSDNWTWDYDPDAEHVVGGLPHEVVAEVERLAEQLTVLGSDAIDVGRGNPHGGGLRTQDVFGGRGFFMFMALERLELALLVGVLIDQRGLLY</sequence>
<dbReference type="HOGENOM" id="CLU_188487_0_0_11"/>
<dbReference type="Proteomes" id="UP000756710">
    <property type="component" value="Unassembled WGS sequence"/>
</dbReference>
<dbReference type="RefSeq" id="WP_044572139.1">
    <property type="nucleotide sequence ID" value="NZ_BAABDR010000097.1"/>
</dbReference>
<reference evidence="2 3" key="2">
    <citation type="submission" date="2021-03" db="EMBL/GenBank/DDBJ databases">
        <title>Genomic Encyclopedia of Type Strains, Phase IV (KMG-IV): sequencing the most valuable type-strain genomes for metagenomic binning, comparative biology and taxonomic classification.</title>
        <authorList>
            <person name="Goeker M."/>
        </authorList>
    </citation>
    <scope>NUCLEOTIDE SEQUENCE [LARGE SCALE GENOMIC DNA]</scope>
    <source>
        <strain evidence="2 3">DSM 41954</strain>
    </source>
</reference>
<dbReference type="AlphaFoldDB" id="A0A060ZPL9"/>
<dbReference type="GeneID" id="32470873"/>
<keyword evidence="3" id="KW-1185">Reference proteome</keyword>
<evidence type="ECO:0000313" key="3">
    <source>
        <dbReference type="Proteomes" id="UP000756710"/>
    </source>
</evidence>
<evidence type="ECO:0000313" key="2">
    <source>
        <dbReference type="EMBL" id="MBP2068374.1"/>
    </source>
</evidence>